<dbReference type="Proteomes" id="UP000321960">
    <property type="component" value="Unassembled WGS sequence"/>
</dbReference>
<dbReference type="EMBL" id="BJZU01000207">
    <property type="protein sequence ID" value="GEP07909.1"/>
    <property type="molecule type" value="Genomic_DNA"/>
</dbReference>
<protein>
    <submittedName>
        <fullName evidence="1">Uncharacterized protein</fullName>
    </submittedName>
</protein>
<reference evidence="2" key="4">
    <citation type="submission" date="2023-01" db="EMBL/GenBank/DDBJ databases">
        <title>Draft genome sequence of Methylobacterium oxalidis strain NBRC 107715.</title>
        <authorList>
            <person name="Sun Q."/>
            <person name="Mori K."/>
        </authorList>
    </citation>
    <scope>NUCLEOTIDE SEQUENCE</scope>
    <source>
        <strain evidence="2">NBRC 107715</strain>
    </source>
</reference>
<organism evidence="1 3">
    <name type="scientific">Methylobacterium oxalidis</name>
    <dbReference type="NCBI Taxonomy" id="944322"/>
    <lineage>
        <taxon>Bacteria</taxon>
        <taxon>Pseudomonadati</taxon>
        <taxon>Pseudomonadota</taxon>
        <taxon>Alphaproteobacteria</taxon>
        <taxon>Hyphomicrobiales</taxon>
        <taxon>Methylobacteriaceae</taxon>
        <taxon>Methylobacterium</taxon>
    </lineage>
</organism>
<keyword evidence="4" id="KW-1185">Reference proteome</keyword>
<dbReference type="Proteomes" id="UP001156856">
    <property type="component" value="Unassembled WGS sequence"/>
</dbReference>
<reference evidence="4" key="2">
    <citation type="journal article" date="2019" name="Int. J. Syst. Evol. Microbiol.">
        <title>The Global Catalogue of Microorganisms (GCM) 10K type strain sequencing project: providing services to taxonomists for standard genome sequencing and annotation.</title>
        <authorList>
            <consortium name="The Broad Institute Genomics Platform"/>
            <consortium name="The Broad Institute Genome Sequencing Center for Infectious Disease"/>
            <person name="Wu L."/>
            <person name="Ma J."/>
        </authorList>
    </citation>
    <scope>NUCLEOTIDE SEQUENCE [LARGE SCALE GENOMIC DNA]</scope>
    <source>
        <strain evidence="4">NBRC 107715</strain>
    </source>
</reference>
<dbReference type="AlphaFoldDB" id="A0A512JD74"/>
<sequence length="51" mass="5466">MIPAPVYRADHGIVDAIDGLAEAVTDDRKHFHLTALTTPAGNLMPPPKDSE</sequence>
<evidence type="ECO:0000313" key="2">
    <source>
        <dbReference type="EMBL" id="GLS67078.1"/>
    </source>
</evidence>
<name>A0A512JD74_9HYPH</name>
<evidence type="ECO:0000313" key="4">
    <source>
        <dbReference type="Proteomes" id="UP001156856"/>
    </source>
</evidence>
<dbReference type="EMBL" id="BSPK01000111">
    <property type="protein sequence ID" value="GLS67078.1"/>
    <property type="molecule type" value="Genomic_DNA"/>
</dbReference>
<accession>A0A512JD74</accession>
<evidence type="ECO:0000313" key="1">
    <source>
        <dbReference type="EMBL" id="GEP07909.1"/>
    </source>
</evidence>
<gene>
    <name evidence="2" type="ORF">GCM10007888_54610</name>
    <name evidence="1" type="ORF">MOX02_59470</name>
</gene>
<evidence type="ECO:0000313" key="3">
    <source>
        <dbReference type="Proteomes" id="UP000321960"/>
    </source>
</evidence>
<reference evidence="1 3" key="3">
    <citation type="submission" date="2019-07" db="EMBL/GenBank/DDBJ databases">
        <title>Whole genome shotgun sequence of Methylobacterium oxalidis NBRC 107715.</title>
        <authorList>
            <person name="Hosoyama A."/>
            <person name="Uohara A."/>
            <person name="Ohji S."/>
            <person name="Ichikawa N."/>
        </authorList>
    </citation>
    <scope>NUCLEOTIDE SEQUENCE [LARGE SCALE GENOMIC DNA]</scope>
    <source>
        <strain evidence="1 3">NBRC 107715</strain>
    </source>
</reference>
<proteinExistence type="predicted"/>
<reference evidence="2" key="1">
    <citation type="journal article" date="2014" name="Int. J. Syst. Evol. Microbiol.">
        <title>Complete genome of a new Firmicutes species belonging to the dominant human colonic microbiota ('Ruminococcus bicirculans') reveals two chromosomes and a selective capacity to utilize plant glucans.</title>
        <authorList>
            <consortium name="NISC Comparative Sequencing Program"/>
            <person name="Wegmann U."/>
            <person name="Louis P."/>
            <person name="Goesmann A."/>
            <person name="Henrissat B."/>
            <person name="Duncan S.H."/>
            <person name="Flint H.J."/>
        </authorList>
    </citation>
    <scope>NUCLEOTIDE SEQUENCE</scope>
    <source>
        <strain evidence="2">NBRC 107715</strain>
    </source>
</reference>
<comment type="caution">
    <text evidence="1">The sequence shown here is derived from an EMBL/GenBank/DDBJ whole genome shotgun (WGS) entry which is preliminary data.</text>
</comment>